<evidence type="ECO:0000259" key="4">
    <source>
        <dbReference type="PROSITE" id="PS01124"/>
    </source>
</evidence>
<dbReference type="SMART" id="SM00342">
    <property type="entry name" value="HTH_ARAC"/>
    <property type="match status" value="1"/>
</dbReference>
<dbReference type="PATRIC" id="fig|1423801.4.peg.366"/>
<dbReference type="GO" id="GO:0043565">
    <property type="term" value="F:sequence-specific DNA binding"/>
    <property type="evidence" value="ECO:0007669"/>
    <property type="project" value="InterPro"/>
</dbReference>
<dbReference type="Proteomes" id="UP000051166">
    <property type="component" value="Unassembled WGS sequence"/>
</dbReference>
<keyword evidence="2" id="KW-0238">DNA-binding</keyword>
<dbReference type="Pfam" id="PF12833">
    <property type="entry name" value="HTH_18"/>
    <property type="match status" value="1"/>
</dbReference>
<evidence type="ECO:0000256" key="1">
    <source>
        <dbReference type="ARBA" id="ARBA00023015"/>
    </source>
</evidence>
<evidence type="ECO:0000313" key="5">
    <source>
        <dbReference type="EMBL" id="KRL99082.1"/>
    </source>
</evidence>
<feature type="domain" description="HTH araC/xylS-type" evidence="4">
    <location>
        <begin position="165"/>
        <end position="263"/>
    </location>
</feature>
<evidence type="ECO:0000256" key="2">
    <source>
        <dbReference type="ARBA" id="ARBA00023125"/>
    </source>
</evidence>
<organism evidence="5 6">
    <name type="scientific">Liquorilactobacillus satsumensis DSM 16230 = JCM 12392</name>
    <dbReference type="NCBI Taxonomy" id="1423801"/>
    <lineage>
        <taxon>Bacteria</taxon>
        <taxon>Bacillati</taxon>
        <taxon>Bacillota</taxon>
        <taxon>Bacilli</taxon>
        <taxon>Lactobacillales</taxon>
        <taxon>Lactobacillaceae</taxon>
        <taxon>Liquorilactobacillus</taxon>
    </lineage>
</organism>
<dbReference type="GO" id="GO:0003700">
    <property type="term" value="F:DNA-binding transcription factor activity"/>
    <property type="evidence" value="ECO:0007669"/>
    <property type="project" value="InterPro"/>
</dbReference>
<gene>
    <name evidence="5" type="ORF">FD50_GL000359</name>
</gene>
<dbReference type="GeneID" id="98307803"/>
<dbReference type="RefSeq" id="WP_054757660.1">
    <property type="nucleotide sequence ID" value="NZ_AZFQ01000034.1"/>
</dbReference>
<dbReference type="EMBL" id="AZFQ01000034">
    <property type="protein sequence ID" value="KRL99082.1"/>
    <property type="molecule type" value="Genomic_DNA"/>
</dbReference>
<keyword evidence="1" id="KW-0805">Transcription regulation</keyword>
<proteinExistence type="predicted"/>
<evidence type="ECO:0000313" key="6">
    <source>
        <dbReference type="Proteomes" id="UP000051166"/>
    </source>
</evidence>
<dbReference type="PROSITE" id="PS01124">
    <property type="entry name" value="HTH_ARAC_FAMILY_2"/>
    <property type="match status" value="1"/>
</dbReference>
<dbReference type="AlphaFoldDB" id="A0A0R1V5E8"/>
<protein>
    <submittedName>
        <fullName evidence="5">AraC family transcriptional regulator</fullName>
    </submittedName>
</protein>
<dbReference type="PANTHER" id="PTHR43280:SF2">
    <property type="entry name" value="HTH-TYPE TRANSCRIPTIONAL REGULATOR EXSA"/>
    <property type="match status" value="1"/>
</dbReference>
<reference evidence="5 6" key="1">
    <citation type="journal article" date="2015" name="Genome Announc.">
        <title>Expanding the biotechnology potential of lactobacilli through comparative genomics of 213 strains and associated genera.</title>
        <authorList>
            <person name="Sun Z."/>
            <person name="Harris H.M."/>
            <person name="McCann A."/>
            <person name="Guo C."/>
            <person name="Argimon S."/>
            <person name="Zhang W."/>
            <person name="Yang X."/>
            <person name="Jeffery I.B."/>
            <person name="Cooney J.C."/>
            <person name="Kagawa T.F."/>
            <person name="Liu W."/>
            <person name="Song Y."/>
            <person name="Salvetti E."/>
            <person name="Wrobel A."/>
            <person name="Rasinkangas P."/>
            <person name="Parkhill J."/>
            <person name="Rea M.C."/>
            <person name="O'Sullivan O."/>
            <person name="Ritari J."/>
            <person name="Douillard F.P."/>
            <person name="Paul Ross R."/>
            <person name="Yang R."/>
            <person name="Briner A.E."/>
            <person name="Felis G.E."/>
            <person name="de Vos W.M."/>
            <person name="Barrangou R."/>
            <person name="Klaenhammer T.R."/>
            <person name="Caufield P.W."/>
            <person name="Cui Y."/>
            <person name="Zhang H."/>
            <person name="O'Toole P.W."/>
        </authorList>
    </citation>
    <scope>NUCLEOTIDE SEQUENCE [LARGE SCALE GENOMIC DNA]</scope>
    <source>
        <strain evidence="5 6">DSM 16230</strain>
    </source>
</reference>
<keyword evidence="6" id="KW-1185">Reference proteome</keyword>
<dbReference type="Gene3D" id="1.10.10.60">
    <property type="entry name" value="Homeodomain-like"/>
    <property type="match status" value="2"/>
</dbReference>
<dbReference type="STRING" id="1423801.FD50_GL000359"/>
<sequence>MYFHNYSDIEQFKTPLRITPKSIRIDYAYKGTVNFEGDKRNLYLAPFVLKVDKRSLDSENYHFVDGSFEGITILIKEGELDSELSQLVGNFQGWTDFNHSENYFFLKSSFIENLFNDLKSKSIKDSLLFLKLKVAELILYLKSSQALKDSIRPEKLSATDNIIIRNIAEYLNNNLNKQVSLHFLSIKFNVSQTKLKTLFKEKYGKTFHDYCTAQKMDYAAKLLVKSDMKIFQIANEVGYISSSKFSSAFKTKYFLAPRDFRKKLRLNS</sequence>
<evidence type="ECO:0000256" key="3">
    <source>
        <dbReference type="ARBA" id="ARBA00023163"/>
    </source>
</evidence>
<comment type="caution">
    <text evidence="5">The sequence shown here is derived from an EMBL/GenBank/DDBJ whole genome shotgun (WGS) entry which is preliminary data.</text>
</comment>
<name>A0A0R1V5E8_9LACO</name>
<dbReference type="InterPro" id="IPR018060">
    <property type="entry name" value="HTH_AraC"/>
</dbReference>
<dbReference type="InterPro" id="IPR009057">
    <property type="entry name" value="Homeodomain-like_sf"/>
</dbReference>
<keyword evidence="3" id="KW-0804">Transcription</keyword>
<dbReference type="SUPFAM" id="SSF46689">
    <property type="entry name" value="Homeodomain-like"/>
    <property type="match status" value="2"/>
</dbReference>
<dbReference type="PANTHER" id="PTHR43280">
    <property type="entry name" value="ARAC-FAMILY TRANSCRIPTIONAL REGULATOR"/>
    <property type="match status" value="1"/>
</dbReference>
<accession>A0A0R1V5E8</accession>